<feature type="transmembrane region" description="Helical" evidence="8">
    <location>
        <begin position="306"/>
        <end position="327"/>
    </location>
</feature>
<organism evidence="9 10">
    <name type="scientific">Pontiella agarivorans</name>
    <dbReference type="NCBI Taxonomy" id="3038953"/>
    <lineage>
        <taxon>Bacteria</taxon>
        <taxon>Pseudomonadati</taxon>
        <taxon>Kiritimatiellota</taxon>
        <taxon>Kiritimatiellia</taxon>
        <taxon>Kiritimatiellales</taxon>
        <taxon>Pontiellaceae</taxon>
        <taxon>Pontiella</taxon>
    </lineage>
</organism>
<keyword evidence="10" id="KW-1185">Reference proteome</keyword>
<feature type="transmembrane region" description="Helical" evidence="8">
    <location>
        <begin position="6"/>
        <end position="25"/>
    </location>
</feature>
<dbReference type="InterPro" id="IPR000715">
    <property type="entry name" value="Glycosyl_transferase_4"/>
</dbReference>
<feature type="transmembrane region" description="Helical" evidence="8">
    <location>
        <begin position="241"/>
        <end position="264"/>
    </location>
</feature>
<evidence type="ECO:0000256" key="2">
    <source>
        <dbReference type="ARBA" id="ARBA00022475"/>
    </source>
</evidence>
<keyword evidence="4 8" id="KW-0812">Transmembrane</keyword>
<dbReference type="RefSeq" id="WP_322608584.1">
    <property type="nucleotide sequence ID" value="NZ_JARVCO010000010.1"/>
</dbReference>
<dbReference type="Proteomes" id="UP001290861">
    <property type="component" value="Unassembled WGS sequence"/>
</dbReference>
<feature type="transmembrane region" description="Helical" evidence="8">
    <location>
        <begin position="139"/>
        <end position="160"/>
    </location>
</feature>
<proteinExistence type="predicted"/>
<keyword evidence="2" id="KW-1003">Cell membrane</keyword>
<sequence>MESLVKYLVVILVSLVSSWILVPWVKKLAPALKMVDEPDERRIHKVPIPRCGGIAVFIATHLALLVVYFGPWRNLAGSTQLKEWIFILAGSTLLLLVGIFDDRFDMRAWFKLLGQLGVALLMYLGGFSFEAFLGMELPWVINLGATLFWFALLINAFNLIDGMDGACAGLGMIASAGLAGMLLSLRQPADALVLVALAGACLGFLRYNFNPASIFLGDCGSMFIGFMLAAVSLKANVQQQMVVALVVPLLAVGVPAFDVILAVWRRIGRKLVSMIRNDEVATKVFGPDLDHIHHKLMRSGMTQRKAAIALYGAAIFICLIALGMTAMNDNRTALLMVGMIVVLHVVVRRIAQIELWTTTQVVLQGVRRPRNLVGMLVAVGWDIICLLFATYFVFGLVLQRSFSMLHLAVCVTIPFATLFFYNIYRVVWTRSRNSQLLVLFLQLLAGEALAYVALLWASDLSSQELALGLTLHMIISSTGIVGMRSSLRIARDMNAWLRCSVGSDKDVKTLMLGAGENAILFLRQATFEDQQKAPRKIVGMIDDNPALYHKSVFGYPVLGSFEELESVIQEQGVNELIFTHYYDDELRARILALKTKYDLHIRDFIFVLRDLAEDGSSRGILKAYSVTETDPTKTVSINPEKAETAPQEQPRPVSE</sequence>
<comment type="subcellular location">
    <subcellularLocation>
        <location evidence="1">Cell membrane</location>
        <topology evidence="1">Multi-pass membrane protein</topology>
    </subcellularLocation>
</comment>
<feature type="transmembrane region" description="Helical" evidence="8">
    <location>
        <begin position="404"/>
        <end position="424"/>
    </location>
</feature>
<comment type="caution">
    <text evidence="9">The sequence shown here is derived from an EMBL/GenBank/DDBJ whole genome shotgun (WGS) entry which is preliminary data.</text>
</comment>
<evidence type="ECO:0000256" key="7">
    <source>
        <dbReference type="SAM" id="MobiDB-lite"/>
    </source>
</evidence>
<feature type="transmembrane region" description="Helical" evidence="8">
    <location>
        <begin position="84"/>
        <end position="100"/>
    </location>
</feature>
<keyword evidence="3" id="KW-0808">Transferase</keyword>
<feature type="transmembrane region" description="Helical" evidence="8">
    <location>
        <begin position="436"/>
        <end position="458"/>
    </location>
</feature>
<keyword evidence="5 8" id="KW-1133">Transmembrane helix</keyword>
<feature type="transmembrane region" description="Helical" evidence="8">
    <location>
        <begin position="112"/>
        <end position="133"/>
    </location>
</feature>
<feature type="transmembrane region" description="Helical" evidence="8">
    <location>
        <begin position="372"/>
        <end position="398"/>
    </location>
</feature>
<feature type="transmembrane region" description="Helical" evidence="8">
    <location>
        <begin position="464"/>
        <end position="483"/>
    </location>
</feature>
<reference evidence="9 10" key="1">
    <citation type="journal article" date="2024" name="Appl. Environ. Microbiol.">
        <title>Pontiella agarivorans sp. nov., a novel marine anaerobic bacterium capable of degrading macroalgal polysaccharides and fixing nitrogen.</title>
        <authorList>
            <person name="Liu N."/>
            <person name="Kivenson V."/>
            <person name="Peng X."/>
            <person name="Cui Z."/>
            <person name="Lankiewicz T.S."/>
            <person name="Gosselin K.M."/>
            <person name="English C.J."/>
            <person name="Blair E.M."/>
            <person name="O'Malley M.A."/>
            <person name="Valentine D.L."/>
        </authorList>
    </citation>
    <scope>NUCLEOTIDE SEQUENCE [LARGE SCALE GENOMIC DNA]</scope>
    <source>
        <strain evidence="9 10">NLcol2</strain>
    </source>
</reference>
<protein>
    <recommendedName>
        <fullName evidence="11">Undecaprenyl/decaprenyl-phosphate alpha-N-acetylglucosaminyl 1-phosphate transferase</fullName>
    </recommendedName>
</protein>
<feature type="transmembrane region" description="Helical" evidence="8">
    <location>
        <begin position="214"/>
        <end position="235"/>
    </location>
</feature>
<feature type="transmembrane region" description="Helical" evidence="8">
    <location>
        <begin position="167"/>
        <end position="185"/>
    </location>
</feature>
<keyword evidence="6 8" id="KW-0472">Membrane</keyword>
<dbReference type="InterPro" id="IPR029063">
    <property type="entry name" value="SAM-dependent_MTases_sf"/>
</dbReference>
<feature type="transmembrane region" description="Helical" evidence="8">
    <location>
        <begin position="191"/>
        <end position="207"/>
    </location>
</feature>
<dbReference type="Gene3D" id="3.40.50.720">
    <property type="entry name" value="NAD(P)-binding Rossmann-like Domain"/>
    <property type="match status" value="1"/>
</dbReference>
<evidence type="ECO:0000313" key="10">
    <source>
        <dbReference type="Proteomes" id="UP001290861"/>
    </source>
</evidence>
<evidence type="ECO:0000256" key="8">
    <source>
        <dbReference type="SAM" id="Phobius"/>
    </source>
</evidence>
<dbReference type="Pfam" id="PF00953">
    <property type="entry name" value="Glycos_transf_4"/>
    <property type="match status" value="1"/>
</dbReference>
<dbReference type="PANTHER" id="PTHR22926">
    <property type="entry name" value="PHOSPHO-N-ACETYLMURAMOYL-PENTAPEPTIDE-TRANSFERASE"/>
    <property type="match status" value="1"/>
</dbReference>
<feature type="transmembrane region" description="Helical" evidence="8">
    <location>
        <begin position="333"/>
        <end position="351"/>
    </location>
</feature>
<name>A0ABU5MXB0_9BACT</name>
<accession>A0ABU5MXB0</accession>
<evidence type="ECO:0008006" key="11">
    <source>
        <dbReference type="Google" id="ProtNLM"/>
    </source>
</evidence>
<evidence type="ECO:0000256" key="1">
    <source>
        <dbReference type="ARBA" id="ARBA00004651"/>
    </source>
</evidence>
<dbReference type="SUPFAM" id="SSF53335">
    <property type="entry name" value="S-adenosyl-L-methionine-dependent methyltransferases"/>
    <property type="match status" value="1"/>
</dbReference>
<evidence type="ECO:0000313" key="9">
    <source>
        <dbReference type="EMBL" id="MDZ8118787.1"/>
    </source>
</evidence>
<dbReference type="PANTHER" id="PTHR22926:SF3">
    <property type="entry name" value="UNDECAPRENYL-PHOSPHATE ALPHA-N-ACETYLGLUCOSAMINYL 1-PHOSPHATE TRANSFERASE"/>
    <property type="match status" value="1"/>
</dbReference>
<evidence type="ECO:0000256" key="4">
    <source>
        <dbReference type="ARBA" id="ARBA00022692"/>
    </source>
</evidence>
<evidence type="ECO:0000256" key="6">
    <source>
        <dbReference type="ARBA" id="ARBA00023136"/>
    </source>
</evidence>
<dbReference type="CDD" id="cd06853">
    <property type="entry name" value="GT_WecA_like"/>
    <property type="match status" value="1"/>
</dbReference>
<evidence type="ECO:0000256" key="3">
    <source>
        <dbReference type="ARBA" id="ARBA00022679"/>
    </source>
</evidence>
<evidence type="ECO:0000256" key="5">
    <source>
        <dbReference type="ARBA" id="ARBA00022989"/>
    </source>
</evidence>
<dbReference type="Pfam" id="PF13727">
    <property type="entry name" value="CoA_binding_3"/>
    <property type="match status" value="1"/>
</dbReference>
<dbReference type="EMBL" id="JARVCO010000010">
    <property type="protein sequence ID" value="MDZ8118787.1"/>
    <property type="molecule type" value="Genomic_DNA"/>
</dbReference>
<gene>
    <name evidence="9" type="ORF">P9H32_09110</name>
</gene>
<feature type="transmembrane region" description="Helical" evidence="8">
    <location>
        <begin position="51"/>
        <end position="72"/>
    </location>
</feature>
<feature type="region of interest" description="Disordered" evidence="7">
    <location>
        <begin position="629"/>
        <end position="655"/>
    </location>
</feature>